<evidence type="ECO:0000256" key="3">
    <source>
        <dbReference type="ARBA" id="ARBA00022475"/>
    </source>
</evidence>
<evidence type="ECO:0000256" key="6">
    <source>
        <dbReference type="ARBA" id="ARBA00023136"/>
    </source>
</evidence>
<organism evidence="12 13">
    <name type="scientific">Strongylocentrotus purpuratus</name>
    <name type="common">Purple sea urchin</name>
    <dbReference type="NCBI Taxonomy" id="7668"/>
    <lineage>
        <taxon>Eukaryota</taxon>
        <taxon>Metazoa</taxon>
        <taxon>Echinodermata</taxon>
        <taxon>Eleutherozoa</taxon>
        <taxon>Echinozoa</taxon>
        <taxon>Echinoidea</taxon>
        <taxon>Euechinoidea</taxon>
        <taxon>Echinacea</taxon>
        <taxon>Camarodonta</taxon>
        <taxon>Echinidea</taxon>
        <taxon>Strongylocentrotidae</taxon>
        <taxon>Strongylocentrotus</taxon>
    </lineage>
</organism>
<dbReference type="FunCoup" id="A0A7M7P081">
    <property type="interactions" value="198"/>
</dbReference>
<reference evidence="12" key="2">
    <citation type="submission" date="2021-01" db="UniProtKB">
        <authorList>
            <consortium name="EnsemblMetazoa"/>
        </authorList>
    </citation>
    <scope>IDENTIFICATION</scope>
</reference>
<reference evidence="13" key="1">
    <citation type="submission" date="2015-02" db="EMBL/GenBank/DDBJ databases">
        <title>Genome sequencing for Strongylocentrotus purpuratus.</title>
        <authorList>
            <person name="Murali S."/>
            <person name="Liu Y."/>
            <person name="Vee V."/>
            <person name="English A."/>
            <person name="Wang M."/>
            <person name="Skinner E."/>
            <person name="Han Y."/>
            <person name="Muzny D.M."/>
            <person name="Worley K.C."/>
            <person name="Gibbs R.A."/>
        </authorList>
    </citation>
    <scope>NUCLEOTIDE SEQUENCE</scope>
</reference>
<keyword evidence="3" id="KW-1003">Cell membrane</keyword>
<dbReference type="InterPro" id="IPR032394">
    <property type="entry name" value="Anoct_dimer"/>
</dbReference>
<dbReference type="Pfam" id="PF04547">
    <property type="entry name" value="Anoctamin"/>
    <property type="match status" value="1"/>
</dbReference>
<feature type="transmembrane region" description="Helical" evidence="8">
    <location>
        <begin position="453"/>
        <end position="472"/>
    </location>
</feature>
<keyword evidence="13" id="KW-1185">Reference proteome</keyword>
<feature type="domain" description="Anoctamin dimerisation" evidence="11">
    <location>
        <begin position="122"/>
        <end position="363"/>
    </location>
</feature>
<evidence type="ECO:0000256" key="4">
    <source>
        <dbReference type="ARBA" id="ARBA00022692"/>
    </source>
</evidence>
<feature type="transmembrane region" description="Helical" evidence="8">
    <location>
        <begin position="377"/>
        <end position="401"/>
    </location>
</feature>
<evidence type="ECO:0000313" key="12">
    <source>
        <dbReference type="EnsemblMetazoa" id="XP_030844354"/>
    </source>
</evidence>
<evidence type="ECO:0000256" key="8">
    <source>
        <dbReference type="RuleBase" id="RU280814"/>
    </source>
</evidence>
<dbReference type="InterPro" id="IPR007632">
    <property type="entry name" value="Anoctamin"/>
</dbReference>
<feature type="region of interest" description="Disordered" evidence="9">
    <location>
        <begin position="957"/>
        <end position="981"/>
    </location>
</feature>
<evidence type="ECO:0000256" key="2">
    <source>
        <dbReference type="ARBA" id="ARBA00009671"/>
    </source>
</evidence>
<evidence type="ECO:0000259" key="10">
    <source>
        <dbReference type="Pfam" id="PF04547"/>
    </source>
</evidence>
<keyword evidence="6 8" id="KW-0472">Membrane</keyword>
<sequence>MSSTGFRPSSLLGKKKEDEEAILKSYKSYTETDDTEDTDIPAAVSPAPPTTLGFEGVQPDNAAVANPQEIEMAESHMGAPTDKEDQPLHEGHLYPNLLAQTDDDELPESPAKKDDNKVNDLFFKDGKRRIDFVLAYRKQESEEREEKRVKKRQNFEANLIDEGLQLEYENSEGPEPKEDDPESHDGRTFFVKVHAPWDLMTRYAEELKIKMPIEENNMEEPVNVFNCIDKLWTPFELSEEYVKPEPDVFTAPFIRDRASEFIMESQDTFFPNNIRNRVVYEILERMRYDANDPAKFGIDHLIANGSYFAAYPLHEGDYKSKHSLLTHGPQNDRHLPAWARPNFRNLLYEEWARPGRWYKKQPLDLIRRYFGEKIGIYFCWLGFYTEMLTWAGFVGLIVFLYGCISLPSSVVVQEICDGTDIIMCPLCDRRCPYWTLSDSCFYSKLTYLFDNEATVFFACFMSLWATMFCEFWKRRQNTIDYDWDLFGFEEQEENIRPEFEAKAPDRRVSPITNLTEPYMKFSRKFPRFSASIASIFFMILLVMAAVMTVIVYRIVVKTAIFAIDQEFISSYASIITSVTASMISLILIMILQILYERIAVWLTNLELHRTETEYEDSFTFKMYLFAFVNYYSTSFYIAFFKGRLPGTPADYGRVFGIWRQEECDPAGCMQELFINIAITMCGKQFFNNFMELAMPVLMNFWRSRTGRKEEKSGKGRYEQWEQDADLADLGPRGLFKEYLEMVVQFGFSTIFVAAFPLAPLFALLNNLVEVRLDAYKFISQLRRPVAKRAQDIGAWYAILVTVGNLSVLTNALVIAFTSEFIPRQVFKYYYGGPEATLNGYTNWSLSYFNTVDMQNDSKPTDPSYPRVGDEDTTDPNYGLNVSVCRYRGNYDEHYNVTLDYWLVIAIKLAFILLYEHFVLFTKFFVAYIIPDMPEFVKNQIKRETYLGQQALRTALTEQRGKSKKLVPPGGPEVEQAGAAGP</sequence>
<dbReference type="GeneID" id="105443524"/>
<dbReference type="InParanoid" id="A0A7M7P081"/>
<dbReference type="EnsemblMetazoa" id="XM_030988494">
    <property type="protein sequence ID" value="XP_030844354"/>
    <property type="gene ID" value="LOC105443524"/>
</dbReference>
<dbReference type="GO" id="GO:0005254">
    <property type="term" value="F:chloride channel activity"/>
    <property type="evidence" value="ECO:0000318"/>
    <property type="project" value="GO_Central"/>
</dbReference>
<dbReference type="AlphaFoldDB" id="A0A7M7P081"/>
<keyword evidence="7" id="KW-0325">Glycoprotein</keyword>
<evidence type="ECO:0000256" key="5">
    <source>
        <dbReference type="ARBA" id="ARBA00022989"/>
    </source>
</evidence>
<feature type="region of interest" description="Disordered" evidence="9">
    <location>
        <begin position="26"/>
        <end position="53"/>
    </location>
</feature>
<dbReference type="Pfam" id="PF16178">
    <property type="entry name" value="Anoct_dimer"/>
    <property type="match status" value="1"/>
</dbReference>
<feature type="transmembrane region" description="Helical" evidence="8">
    <location>
        <begin position="792"/>
        <end position="816"/>
    </location>
</feature>
<evidence type="ECO:0000256" key="9">
    <source>
        <dbReference type="SAM" id="MobiDB-lite"/>
    </source>
</evidence>
<accession>A0A7M7P081</accession>
<feature type="compositionally biased region" description="Acidic residues" evidence="9">
    <location>
        <begin position="169"/>
        <end position="182"/>
    </location>
</feature>
<dbReference type="InterPro" id="IPR049452">
    <property type="entry name" value="Anoctamin_TM"/>
</dbReference>
<dbReference type="PANTHER" id="PTHR12308:SF84">
    <property type="entry name" value="ANOCTAMIN"/>
    <property type="match status" value="1"/>
</dbReference>
<comment type="subcellular location">
    <subcellularLocation>
        <location evidence="1">Cell membrane</location>
        <topology evidence="1">Multi-pass membrane protein</topology>
    </subcellularLocation>
    <subcellularLocation>
        <location evidence="8">Membrane</location>
        <topology evidence="8">Multi-pass membrane protein</topology>
    </subcellularLocation>
</comment>
<feature type="transmembrane region" description="Helical" evidence="8">
    <location>
        <begin position="900"/>
        <end position="929"/>
    </location>
</feature>
<feature type="transmembrane region" description="Helical" evidence="8">
    <location>
        <begin position="574"/>
        <end position="595"/>
    </location>
</feature>
<dbReference type="PANTHER" id="PTHR12308">
    <property type="entry name" value="ANOCTAMIN"/>
    <property type="match status" value="1"/>
</dbReference>
<dbReference type="Proteomes" id="UP000007110">
    <property type="component" value="Unassembled WGS sequence"/>
</dbReference>
<evidence type="ECO:0000313" key="13">
    <source>
        <dbReference type="Proteomes" id="UP000007110"/>
    </source>
</evidence>
<evidence type="ECO:0000259" key="11">
    <source>
        <dbReference type="Pfam" id="PF16178"/>
    </source>
</evidence>
<evidence type="ECO:0000256" key="1">
    <source>
        <dbReference type="ARBA" id="ARBA00004651"/>
    </source>
</evidence>
<dbReference type="OrthoDB" id="296386at2759"/>
<dbReference type="GO" id="GO:1902476">
    <property type="term" value="P:chloride transmembrane transport"/>
    <property type="evidence" value="ECO:0000318"/>
    <property type="project" value="GO_Central"/>
</dbReference>
<protein>
    <recommendedName>
        <fullName evidence="8">Anoctamin</fullName>
    </recommendedName>
</protein>
<proteinExistence type="inferred from homology"/>
<feature type="region of interest" description="Disordered" evidence="9">
    <location>
        <begin position="97"/>
        <end position="118"/>
    </location>
</feature>
<comment type="similarity">
    <text evidence="2 8">Belongs to the anoctamin family.</text>
</comment>
<dbReference type="GO" id="GO:0046983">
    <property type="term" value="F:protein dimerization activity"/>
    <property type="evidence" value="ECO:0007669"/>
    <property type="project" value="InterPro"/>
</dbReference>
<keyword evidence="5 8" id="KW-1133">Transmembrane helix</keyword>
<feature type="domain" description="Anoctamin transmembrane" evidence="10">
    <location>
        <begin position="366"/>
        <end position="943"/>
    </location>
</feature>
<dbReference type="RefSeq" id="XP_030844354.1">
    <property type="nucleotide sequence ID" value="XM_030988494.1"/>
</dbReference>
<feature type="transmembrane region" description="Helical" evidence="8">
    <location>
        <begin position="741"/>
        <end position="764"/>
    </location>
</feature>
<name>A0A7M7P081_STRPU</name>
<evidence type="ECO:0000256" key="7">
    <source>
        <dbReference type="ARBA" id="ARBA00023180"/>
    </source>
</evidence>
<dbReference type="GO" id="GO:0005886">
    <property type="term" value="C:plasma membrane"/>
    <property type="evidence" value="ECO:0000318"/>
    <property type="project" value="GO_Central"/>
</dbReference>
<feature type="region of interest" description="Disordered" evidence="9">
    <location>
        <begin position="160"/>
        <end position="185"/>
    </location>
</feature>
<keyword evidence="4 8" id="KW-0812">Transmembrane</keyword>
<feature type="transmembrane region" description="Helical" evidence="8">
    <location>
        <begin position="622"/>
        <end position="640"/>
    </location>
</feature>
<feature type="transmembrane region" description="Helical" evidence="8">
    <location>
        <begin position="528"/>
        <end position="554"/>
    </location>
</feature>